<evidence type="ECO:0000256" key="6">
    <source>
        <dbReference type="ARBA" id="ARBA00022857"/>
    </source>
</evidence>
<sequence length="335" mass="37530">MFKVGNIEINKAVLLAPMEDVTDLSFRLICKELGADVVYTEFVNSEGLVRGSEKTHKKLKIHDSERPVGIQIYGGDPVSMIEAAKIAEDENPDLIDINAGCWVKNVVGCGAGSALLKDPEFMQKLIKGVVDNVKIPVTVKTRIGWDENSIQILEIAKRLEDIGVAALTVHCRTRKMGHRGEADWSWIPRIKEVVKIPVVLNGGVFTPEDAKRAFDETNADAVMIARGAIGNPWIFLETKELLSTGKILTNIDEELKIKTCLKHLQLAIEIKGERRAVIEHRKFYSGYLKGMHHASKVRSELMQFYDFASVENCLLNYLDELKTFKSNIDLRTTII</sequence>
<feature type="binding site" evidence="13">
    <location>
        <position position="71"/>
    </location>
    <ligand>
        <name>FMN</name>
        <dbReference type="ChEBI" id="CHEBI:58210"/>
    </ligand>
</feature>
<dbReference type="Gene3D" id="1.10.1200.80">
    <property type="entry name" value="Putative flavin oxidoreducatase, domain 2"/>
    <property type="match status" value="1"/>
</dbReference>
<feature type="binding site" evidence="13">
    <location>
        <position position="170"/>
    </location>
    <ligand>
        <name>FMN</name>
        <dbReference type="ChEBI" id="CHEBI:58210"/>
    </ligand>
</feature>
<keyword evidence="5 11" id="KW-0819">tRNA processing</keyword>
<name>A0A7V3E718_9BACT</name>
<comment type="similarity">
    <text evidence="11">Belongs to the dus family.</text>
</comment>
<keyword evidence="13" id="KW-0547">Nucleotide-binding</keyword>
<dbReference type="PIRSF" id="PIRSF006621">
    <property type="entry name" value="Dus"/>
    <property type="match status" value="1"/>
</dbReference>
<evidence type="ECO:0000256" key="5">
    <source>
        <dbReference type="ARBA" id="ARBA00022694"/>
    </source>
</evidence>
<protein>
    <recommendedName>
        <fullName evidence="11">tRNA-dihydrouridine synthase</fullName>
        <ecNumber evidence="11">1.3.1.-</ecNumber>
    </recommendedName>
</protein>
<evidence type="ECO:0000256" key="13">
    <source>
        <dbReference type="PIRSR" id="PIRSR006621-2"/>
    </source>
</evidence>
<evidence type="ECO:0000256" key="2">
    <source>
        <dbReference type="ARBA" id="ARBA00022555"/>
    </source>
</evidence>
<evidence type="ECO:0000256" key="11">
    <source>
        <dbReference type="PIRNR" id="PIRNR006621"/>
    </source>
</evidence>
<evidence type="ECO:0000256" key="1">
    <source>
        <dbReference type="ARBA" id="ARBA00002790"/>
    </source>
</evidence>
<reference evidence="15" key="1">
    <citation type="journal article" date="2020" name="mSystems">
        <title>Genome- and Community-Level Interaction Insights into Carbon Utilization and Element Cycling Functions of Hydrothermarchaeota in Hydrothermal Sediment.</title>
        <authorList>
            <person name="Zhou Z."/>
            <person name="Liu Y."/>
            <person name="Xu W."/>
            <person name="Pan J."/>
            <person name="Luo Z.H."/>
            <person name="Li M."/>
        </authorList>
    </citation>
    <scope>NUCLEOTIDE SEQUENCE [LARGE SCALE GENOMIC DNA]</scope>
    <source>
        <strain evidence="15">SpSt-479</strain>
    </source>
</reference>
<evidence type="ECO:0000313" key="15">
    <source>
        <dbReference type="EMBL" id="HFI91396.1"/>
    </source>
</evidence>
<feature type="binding site" evidence="13">
    <location>
        <begin position="201"/>
        <end position="203"/>
    </location>
    <ligand>
        <name>FMN</name>
        <dbReference type="ChEBI" id="CHEBI:58210"/>
    </ligand>
</feature>
<evidence type="ECO:0000256" key="4">
    <source>
        <dbReference type="ARBA" id="ARBA00022643"/>
    </source>
</evidence>
<gene>
    <name evidence="15" type="primary">dusB</name>
    <name evidence="15" type="ORF">ENS31_07690</name>
</gene>
<dbReference type="CDD" id="cd02801">
    <property type="entry name" value="DUS_like_FMN"/>
    <property type="match status" value="1"/>
</dbReference>
<dbReference type="PANTHER" id="PTHR45846:SF1">
    <property type="entry name" value="TRNA-DIHYDROURIDINE(47) SYNTHASE [NAD(P)(+)]-LIKE"/>
    <property type="match status" value="1"/>
</dbReference>
<evidence type="ECO:0000256" key="8">
    <source>
        <dbReference type="ARBA" id="ARBA00023002"/>
    </source>
</evidence>
<keyword evidence="7" id="KW-0694">RNA-binding</keyword>
<dbReference type="GO" id="GO:0017150">
    <property type="term" value="F:tRNA dihydrouridine synthase activity"/>
    <property type="evidence" value="ECO:0007669"/>
    <property type="project" value="InterPro"/>
</dbReference>
<comment type="function">
    <text evidence="1 11">Catalyzes the synthesis of 5,6-dihydrouridine (D), a modified base found in the D-loop of most tRNAs, via the reduction of the C5-C6 double bond in target uridines.</text>
</comment>
<feature type="binding site" evidence="13">
    <location>
        <begin position="225"/>
        <end position="226"/>
    </location>
    <ligand>
        <name>FMN</name>
        <dbReference type="ChEBI" id="CHEBI:58210"/>
    </ligand>
</feature>
<dbReference type="EMBL" id="DSUJ01000008">
    <property type="protein sequence ID" value="HFI91396.1"/>
    <property type="molecule type" value="Genomic_DNA"/>
</dbReference>
<dbReference type="EC" id="1.3.1.-" evidence="11"/>
<dbReference type="Pfam" id="PF01207">
    <property type="entry name" value="Dus"/>
    <property type="match status" value="1"/>
</dbReference>
<feature type="domain" description="DUS-like FMN-binding" evidence="14">
    <location>
        <begin position="14"/>
        <end position="314"/>
    </location>
</feature>
<evidence type="ECO:0000256" key="10">
    <source>
        <dbReference type="ARBA" id="ARBA00048802"/>
    </source>
</evidence>
<dbReference type="InterPro" id="IPR013785">
    <property type="entry name" value="Aldolase_TIM"/>
</dbReference>
<keyword evidence="2" id="KW-0820">tRNA-binding</keyword>
<evidence type="ECO:0000256" key="9">
    <source>
        <dbReference type="ARBA" id="ARBA00048205"/>
    </source>
</evidence>
<evidence type="ECO:0000256" key="12">
    <source>
        <dbReference type="PIRSR" id="PIRSR006621-1"/>
    </source>
</evidence>
<evidence type="ECO:0000256" key="7">
    <source>
        <dbReference type="ARBA" id="ARBA00022884"/>
    </source>
</evidence>
<comment type="cofactor">
    <cofactor evidence="11 13">
        <name>FMN</name>
        <dbReference type="ChEBI" id="CHEBI:58210"/>
    </cofactor>
</comment>
<dbReference type="GO" id="GO:0000049">
    <property type="term" value="F:tRNA binding"/>
    <property type="evidence" value="ECO:0007669"/>
    <property type="project" value="UniProtKB-KW"/>
</dbReference>
<evidence type="ECO:0000259" key="14">
    <source>
        <dbReference type="Pfam" id="PF01207"/>
    </source>
</evidence>
<dbReference type="InterPro" id="IPR035587">
    <property type="entry name" value="DUS-like_FMN-bd"/>
</dbReference>
<keyword evidence="6" id="KW-0521">NADP</keyword>
<feature type="active site" description="Proton donor" evidence="12">
    <location>
        <position position="101"/>
    </location>
</feature>
<evidence type="ECO:0000256" key="3">
    <source>
        <dbReference type="ARBA" id="ARBA00022630"/>
    </source>
</evidence>
<comment type="catalytic activity">
    <reaction evidence="9">
        <text>a 5,6-dihydrouridine in tRNA + NADP(+) = a uridine in tRNA + NADPH + H(+)</text>
        <dbReference type="Rhea" id="RHEA:23624"/>
        <dbReference type="Rhea" id="RHEA-COMP:13339"/>
        <dbReference type="Rhea" id="RHEA-COMP:13887"/>
        <dbReference type="ChEBI" id="CHEBI:15378"/>
        <dbReference type="ChEBI" id="CHEBI:57783"/>
        <dbReference type="ChEBI" id="CHEBI:58349"/>
        <dbReference type="ChEBI" id="CHEBI:65315"/>
        <dbReference type="ChEBI" id="CHEBI:74443"/>
    </reaction>
</comment>
<accession>A0A7V3E718</accession>
<feature type="binding site" evidence="13">
    <location>
        <position position="140"/>
    </location>
    <ligand>
        <name>FMN</name>
        <dbReference type="ChEBI" id="CHEBI:58210"/>
    </ligand>
</feature>
<dbReference type="Gene3D" id="3.20.20.70">
    <property type="entry name" value="Aldolase class I"/>
    <property type="match status" value="1"/>
</dbReference>
<comment type="catalytic activity">
    <reaction evidence="10">
        <text>a 5,6-dihydrouridine in tRNA + NAD(+) = a uridine in tRNA + NADH + H(+)</text>
        <dbReference type="Rhea" id="RHEA:54452"/>
        <dbReference type="Rhea" id="RHEA-COMP:13339"/>
        <dbReference type="Rhea" id="RHEA-COMP:13887"/>
        <dbReference type="ChEBI" id="CHEBI:15378"/>
        <dbReference type="ChEBI" id="CHEBI:57540"/>
        <dbReference type="ChEBI" id="CHEBI:57945"/>
        <dbReference type="ChEBI" id="CHEBI:65315"/>
        <dbReference type="ChEBI" id="CHEBI:74443"/>
    </reaction>
</comment>
<keyword evidence="4 11" id="KW-0288">FMN</keyword>
<dbReference type="SUPFAM" id="SSF51395">
    <property type="entry name" value="FMN-linked oxidoreductases"/>
    <property type="match status" value="1"/>
</dbReference>
<keyword evidence="3 11" id="KW-0285">Flavoprotein</keyword>
<organism evidence="15">
    <name type="scientific">Ignavibacterium album</name>
    <dbReference type="NCBI Taxonomy" id="591197"/>
    <lineage>
        <taxon>Bacteria</taxon>
        <taxon>Pseudomonadati</taxon>
        <taxon>Ignavibacteriota</taxon>
        <taxon>Ignavibacteria</taxon>
        <taxon>Ignavibacteriales</taxon>
        <taxon>Ignavibacteriaceae</taxon>
        <taxon>Ignavibacterium</taxon>
    </lineage>
</organism>
<keyword evidence="8 11" id="KW-0560">Oxidoreductase</keyword>
<dbReference type="PANTHER" id="PTHR45846">
    <property type="entry name" value="TRNA-DIHYDROURIDINE(47) SYNTHASE [NAD(P)(+)]-LIKE"/>
    <property type="match status" value="1"/>
</dbReference>
<proteinExistence type="inferred from homology"/>
<dbReference type="NCBIfam" id="TIGR00737">
    <property type="entry name" value="nifR3_yhdG"/>
    <property type="match status" value="1"/>
</dbReference>
<dbReference type="AlphaFoldDB" id="A0A7V3E718"/>
<dbReference type="GO" id="GO:0050660">
    <property type="term" value="F:flavin adenine dinucleotide binding"/>
    <property type="evidence" value="ECO:0007669"/>
    <property type="project" value="InterPro"/>
</dbReference>
<comment type="caution">
    <text evidence="15">The sequence shown here is derived from an EMBL/GenBank/DDBJ whole genome shotgun (WGS) entry which is preliminary data.</text>
</comment>
<dbReference type="InterPro" id="IPR024036">
    <property type="entry name" value="tRNA-dHydroUridine_Synthase_C"/>
</dbReference>
<dbReference type="InterPro" id="IPR004652">
    <property type="entry name" value="DusB-like"/>
</dbReference>
<dbReference type="InterPro" id="IPR001269">
    <property type="entry name" value="DUS_fam"/>
</dbReference>